<evidence type="ECO:0000313" key="5">
    <source>
        <dbReference type="Proteomes" id="UP000291269"/>
    </source>
</evidence>
<dbReference type="InterPro" id="IPR036390">
    <property type="entry name" value="WH_DNA-bd_sf"/>
</dbReference>
<feature type="binding site" evidence="1">
    <location>
        <position position="140"/>
    </location>
    <ligand>
        <name>Ni(2+)</name>
        <dbReference type="ChEBI" id="CHEBI:49786"/>
    </ligand>
</feature>
<dbReference type="InterPro" id="IPR026043">
    <property type="entry name" value="NadR"/>
</dbReference>
<dbReference type="OrthoDB" id="9792661at2"/>
<dbReference type="PANTHER" id="PTHR40068:SF1">
    <property type="entry name" value="TRANSCRIPTION REPRESSOR NIAR-RELATED"/>
    <property type="match status" value="1"/>
</dbReference>
<dbReference type="InterPro" id="IPR013196">
    <property type="entry name" value="HTH_11"/>
</dbReference>
<evidence type="ECO:0000259" key="2">
    <source>
        <dbReference type="Pfam" id="PF02829"/>
    </source>
</evidence>
<dbReference type="SUPFAM" id="SSF75500">
    <property type="entry name" value="Putative transcriptional regulator TM1602, C-terminal domain"/>
    <property type="match status" value="1"/>
</dbReference>
<feature type="domain" description="Helix-turn-helix type 11" evidence="3">
    <location>
        <begin position="6"/>
        <end position="57"/>
    </location>
</feature>
<proteinExistence type="predicted"/>
<dbReference type="EMBL" id="SDOZ01000002">
    <property type="protein sequence ID" value="RXZ62343.1"/>
    <property type="molecule type" value="Genomic_DNA"/>
</dbReference>
<dbReference type="InterPro" id="IPR036388">
    <property type="entry name" value="WH-like_DNA-bd_sf"/>
</dbReference>
<organism evidence="4 5">
    <name type="scientific">Candidatus Borkfalkia ceftriaxoniphila</name>
    <dbReference type="NCBI Taxonomy" id="2508949"/>
    <lineage>
        <taxon>Bacteria</taxon>
        <taxon>Bacillati</taxon>
        <taxon>Bacillota</taxon>
        <taxon>Clostridia</taxon>
        <taxon>Christensenellales</taxon>
        <taxon>Christensenellaceae</taxon>
        <taxon>Candidatus Borkfalkia</taxon>
    </lineage>
</organism>
<dbReference type="Gene3D" id="3.30.1340.20">
    <property type="entry name" value="3H domain"/>
    <property type="match status" value="1"/>
</dbReference>
<comment type="caution">
    <text evidence="4">The sequence shown here is derived from an EMBL/GenBank/DDBJ whole genome shotgun (WGS) entry which is preliminary data.</text>
</comment>
<feature type="binding site" evidence="1">
    <location>
        <position position="71"/>
    </location>
    <ligand>
        <name>Ni(2+)</name>
        <dbReference type="ChEBI" id="CHEBI:49786"/>
    </ligand>
</feature>
<feature type="domain" description="3H" evidence="2">
    <location>
        <begin position="68"/>
        <end position="163"/>
    </location>
</feature>
<dbReference type="SUPFAM" id="SSF46785">
    <property type="entry name" value="Winged helix' DNA-binding domain"/>
    <property type="match status" value="1"/>
</dbReference>
<dbReference type="Gene3D" id="1.10.10.10">
    <property type="entry name" value="Winged helix-like DNA-binding domain superfamily/Winged helix DNA-binding domain"/>
    <property type="match status" value="1"/>
</dbReference>
<dbReference type="Proteomes" id="UP000291269">
    <property type="component" value="Unassembled WGS sequence"/>
</dbReference>
<keyword evidence="5" id="KW-1185">Reference proteome</keyword>
<keyword evidence="1" id="KW-0479">Metal-binding</keyword>
<keyword evidence="1" id="KW-0533">Nickel</keyword>
<dbReference type="GO" id="GO:0046872">
    <property type="term" value="F:metal ion binding"/>
    <property type="evidence" value="ECO:0007669"/>
    <property type="project" value="UniProtKB-KW"/>
</dbReference>
<evidence type="ECO:0000313" key="4">
    <source>
        <dbReference type="EMBL" id="RXZ62343.1"/>
    </source>
</evidence>
<accession>A0A4Q2KGS3</accession>
<evidence type="ECO:0000259" key="3">
    <source>
        <dbReference type="Pfam" id="PF08279"/>
    </source>
</evidence>
<protein>
    <submittedName>
        <fullName evidence="4">Transcription repressor NadR</fullName>
    </submittedName>
</protein>
<feature type="binding site" evidence="1">
    <location>
        <position position="138"/>
    </location>
    <ligand>
        <name>Ni(2+)</name>
        <dbReference type="ChEBI" id="CHEBI:49786"/>
    </ligand>
</feature>
<reference evidence="4 5" key="1">
    <citation type="journal article" date="2019" name="Gut">
        <title>Antibiotics-induced monodominance of a novel gut bacterial order.</title>
        <authorList>
            <person name="Hildebrand F."/>
            <person name="Moitinho-Silva L."/>
            <person name="Blasche S."/>
            <person name="Jahn M.T."/>
            <person name="Gossmann T.I."/>
            <person name="Heuerta-Cepas J."/>
            <person name="Hercog R."/>
            <person name="Luetge M."/>
            <person name="Bahram M."/>
            <person name="Pryszlak A."/>
            <person name="Alves R.J."/>
            <person name="Waszak S.M."/>
            <person name="Zhu A."/>
            <person name="Ye L."/>
            <person name="Costea P.I."/>
            <person name="Aalvink S."/>
            <person name="Belzer C."/>
            <person name="Forslund S.K."/>
            <person name="Sunagawa S."/>
            <person name="Hentschel U."/>
            <person name="Merten C."/>
            <person name="Patil K.R."/>
            <person name="Benes V."/>
            <person name="Bork P."/>
        </authorList>
    </citation>
    <scope>NUCLEOTIDE SEQUENCE [LARGE SCALE GENOMIC DNA]</scope>
    <source>
        <strain evidence="4 5">HDS1380</strain>
    </source>
</reference>
<gene>
    <name evidence="4" type="ORF">ESZ91_08095</name>
</gene>
<dbReference type="PIRSF" id="PIRSF037847">
    <property type="entry name" value="NiaR"/>
    <property type="match status" value="1"/>
</dbReference>
<dbReference type="InterPro" id="IPR004173">
    <property type="entry name" value="3H_domain"/>
</dbReference>
<dbReference type="Pfam" id="PF02829">
    <property type="entry name" value="3H"/>
    <property type="match status" value="1"/>
</dbReference>
<dbReference type="PANTHER" id="PTHR40068">
    <property type="entry name" value="TRANSCRIPTION REPRESSOR NIAR-RELATED"/>
    <property type="match status" value="1"/>
</dbReference>
<sequence>MNGEERRRGILNALGQAPLSATKISEKFGVSRQVIVQDIALLRAGGHPVIATNRGYILSEKRCERVFKVRHTDEETAEELLLIVDAGGTVEDVFVNHKVYGRISADMRVHARAQVEEMVEKLKSGKSTPLKRITSDYHYHTVSADSEAVLDGIEESLRVRGFLIPKV</sequence>
<dbReference type="Pfam" id="PF08279">
    <property type="entry name" value="HTH_11"/>
    <property type="match status" value="1"/>
</dbReference>
<dbReference type="RefSeq" id="WP_129225963.1">
    <property type="nucleotide sequence ID" value="NZ_SDOZ01000002.1"/>
</dbReference>
<name>A0A4Q2KGS3_9FIRM</name>
<evidence type="ECO:0000256" key="1">
    <source>
        <dbReference type="PIRSR" id="PIRSR037847-1"/>
    </source>
</evidence>
<dbReference type="AlphaFoldDB" id="A0A4Q2KGS3"/>
<dbReference type="InterPro" id="IPR035922">
    <property type="entry name" value="3H_dom_sf"/>
</dbReference>
<feature type="binding site" evidence="1">
    <location>
        <position position="79"/>
    </location>
    <ligand>
        <name>Ni(2+)</name>
        <dbReference type="ChEBI" id="CHEBI:49786"/>
    </ligand>
</feature>